<organism evidence="1 2">
    <name type="scientific">Exidia glandulosa HHB12029</name>
    <dbReference type="NCBI Taxonomy" id="1314781"/>
    <lineage>
        <taxon>Eukaryota</taxon>
        <taxon>Fungi</taxon>
        <taxon>Dikarya</taxon>
        <taxon>Basidiomycota</taxon>
        <taxon>Agaricomycotina</taxon>
        <taxon>Agaricomycetes</taxon>
        <taxon>Auriculariales</taxon>
        <taxon>Exidiaceae</taxon>
        <taxon>Exidia</taxon>
    </lineage>
</organism>
<accession>A0A165E981</accession>
<name>A0A165E981_EXIGL</name>
<evidence type="ECO:0000313" key="1">
    <source>
        <dbReference type="EMBL" id="KZV86372.1"/>
    </source>
</evidence>
<dbReference type="InParanoid" id="A0A165E981"/>
<proteinExistence type="predicted"/>
<evidence type="ECO:0000313" key="2">
    <source>
        <dbReference type="Proteomes" id="UP000077266"/>
    </source>
</evidence>
<dbReference type="AlphaFoldDB" id="A0A165E981"/>
<protein>
    <submittedName>
        <fullName evidence="1">Uncharacterized protein</fullName>
    </submittedName>
</protein>
<reference evidence="1 2" key="1">
    <citation type="journal article" date="2016" name="Mol. Biol. Evol.">
        <title>Comparative Genomics of Early-Diverging Mushroom-Forming Fungi Provides Insights into the Origins of Lignocellulose Decay Capabilities.</title>
        <authorList>
            <person name="Nagy L.G."/>
            <person name="Riley R."/>
            <person name="Tritt A."/>
            <person name="Adam C."/>
            <person name="Daum C."/>
            <person name="Floudas D."/>
            <person name="Sun H."/>
            <person name="Yadav J.S."/>
            <person name="Pangilinan J."/>
            <person name="Larsson K.H."/>
            <person name="Matsuura K."/>
            <person name="Barry K."/>
            <person name="Labutti K."/>
            <person name="Kuo R."/>
            <person name="Ohm R.A."/>
            <person name="Bhattacharya S.S."/>
            <person name="Shirouzu T."/>
            <person name="Yoshinaga Y."/>
            <person name="Martin F.M."/>
            <person name="Grigoriev I.V."/>
            <person name="Hibbett D.S."/>
        </authorList>
    </citation>
    <scope>NUCLEOTIDE SEQUENCE [LARGE SCALE GENOMIC DNA]</scope>
    <source>
        <strain evidence="1 2">HHB12029</strain>
    </source>
</reference>
<sequence length="86" mass="9736">MPAKHLLDICTRVRSSYGSESAVHTLEEHSAWTSLSAAYRAENRNICVWCRKLVFTISRECSDSISFCIVHADCVTRDQFISQLAI</sequence>
<dbReference type="EMBL" id="KV426158">
    <property type="protein sequence ID" value="KZV86372.1"/>
    <property type="molecule type" value="Genomic_DNA"/>
</dbReference>
<gene>
    <name evidence="1" type="ORF">EXIGLDRAFT_226388</name>
</gene>
<keyword evidence="2" id="KW-1185">Reference proteome</keyword>
<dbReference type="Proteomes" id="UP000077266">
    <property type="component" value="Unassembled WGS sequence"/>
</dbReference>